<evidence type="ECO:0000256" key="6">
    <source>
        <dbReference type="ARBA" id="ARBA00023136"/>
    </source>
</evidence>
<keyword evidence="3" id="KW-1003">Cell membrane</keyword>
<evidence type="ECO:0000256" key="5">
    <source>
        <dbReference type="ARBA" id="ARBA00022989"/>
    </source>
</evidence>
<evidence type="ECO:0000313" key="9">
    <source>
        <dbReference type="EMBL" id="TQM06059.1"/>
    </source>
</evidence>
<comment type="caution">
    <text evidence="9">The sequence shown here is derived from an EMBL/GenBank/DDBJ whole genome shotgun (WGS) entry which is preliminary data.</text>
</comment>
<dbReference type="PROSITE" id="PS50928">
    <property type="entry name" value="ABC_TM1"/>
    <property type="match status" value="1"/>
</dbReference>
<evidence type="ECO:0000313" key="10">
    <source>
        <dbReference type="Proteomes" id="UP000315677"/>
    </source>
</evidence>
<name>A0A543D9P6_9PSEU</name>
<dbReference type="PANTHER" id="PTHR43163:SF3">
    <property type="entry name" value="PEPTIDE ABC TRANSPORTER PERMEASE PROTEIN"/>
    <property type="match status" value="1"/>
</dbReference>
<accession>A0A543D9P6</accession>
<feature type="transmembrane region" description="Helical" evidence="7">
    <location>
        <begin position="82"/>
        <end position="105"/>
    </location>
</feature>
<dbReference type="InterPro" id="IPR035906">
    <property type="entry name" value="MetI-like_sf"/>
</dbReference>
<dbReference type="Pfam" id="PF19300">
    <property type="entry name" value="BPD_transp_1_N"/>
    <property type="match status" value="1"/>
</dbReference>
<keyword evidence="6 7" id="KW-0472">Membrane</keyword>
<evidence type="ECO:0000256" key="2">
    <source>
        <dbReference type="ARBA" id="ARBA00022448"/>
    </source>
</evidence>
<dbReference type="Gene3D" id="1.10.3720.10">
    <property type="entry name" value="MetI-like"/>
    <property type="match status" value="1"/>
</dbReference>
<keyword evidence="5 7" id="KW-1133">Transmembrane helix</keyword>
<dbReference type="InterPro" id="IPR000515">
    <property type="entry name" value="MetI-like"/>
</dbReference>
<sequence length="296" mass="29400">MASAGIFWLLELAPGDAATQALGPRATPESLAALRGEYGLDRSAGQRYLSWLGGLVRGDAGESVVSGRAVSEVLSGPLSRTLALGACAGVGVLLVGVVGGIAAGVRAGGRGDRAVSAAAVAGLSTPEFVVGTVLIVVFALGLGWLPAVSLLPTSGSVWDRPAVLVLPAVTIAVVAGSYVLRLVRAIVAGHAQAPHVVAARLDGVGPVAVLGRHLLPGVLGPVTGAVAVVVPYLLGGTVVAESVFAYPGLGRTLVAAVDARDQVLLQGVAMVLATGTATAYMLADVIARATDPHRAA</sequence>
<protein>
    <submittedName>
        <fullName evidence="9">Peptide/nickel transport system permease protein</fullName>
    </submittedName>
</protein>
<dbReference type="CDD" id="cd06261">
    <property type="entry name" value="TM_PBP2"/>
    <property type="match status" value="1"/>
</dbReference>
<comment type="similarity">
    <text evidence="7">Belongs to the binding-protein-dependent transport system permease family.</text>
</comment>
<dbReference type="GO" id="GO:0005886">
    <property type="term" value="C:plasma membrane"/>
    <property type="evidence" value="ECO:0007669"/>
    <property type="project" value="UniProtKB-SubCell"/>
</dbReference>
<keyword evidence="2 7" id="KW-0813">Transport</keyword>
<feature type="transmembrane region" description="Helical" evidence="7">
    <location>
        <begin position="117"/>
        <end position="142"/>
    </location>
</feature>
<feature type="transmembrane region" description="Helical" evidence="7">
    <location>
        <begin position="162"/>
        <end position="180"/>
    </location>
</feature>
<keyword evidence="10" id="KW-1185">Reference proteome</keyword>
<dbReference type="PANTHER" id="PTHR43163">
    <property type="entry name" value="DIPEPTIDE TRANSPORT SYSTEM PERMEASE PROTEIN DPPB-RELATED"/>
    <property type="match status" value="1"/>
</dbReference>
<dbReference type="GO" id="GO:0055085">
    <property type="term" value="P:transmembrane transport"/>
    <property type="evidence" value="ECO:0007669"/>
    <property type="project" value="InterPro"/>
</dbReference>
<proteinExistence type="inferred from homology"/>
<gene>
    <name evidence="9" type="ORF">FB558_6294</name>
</gene>
<keyword evidence="4 7" id="KW-0812">Transmembrane</keyword>
<evidence type="ECO:0000256" key="1">
    <source>
        <dbReference type="ARBA" id="ARBA00004651"/>
    </source>
</evidence>
<comment type="subcellular location">
    <subcellularLocation>
        <location evidence="1 7">Cell membrane</location>
        <topology evidence="1 7">Multi-pass membrane protein</topology>
    </subcellularLocation>
</comment>
<dbReference type="SUPFAM" id="SSF161098">
    <property type="entry name" value="MetI-like"/>
    <property type="match status" value="1"/>
</dbReference>
<feature type="domain" description="ABC transmembrane type-1" evidence="8">
    <location>
        <begin position="78"/>
        <end position="283"/>
    </location>
</feature>
<dbReference type="EMBL" id="VFPA01000004">
    <property type="protein sequence ID" value="TQM06059.1"/>
    <property type="molecule type" value="Genomic_DNA"/>
</dbReference>
<evidence type="ECO:0000256" key="7">
    <source>
        <dbReference type="RuleBase" id="RU363032"/>
    </source>
</evidence>
<dbReference type="InterPro" id="IPR045621">
    <property type="entry name" value="BPD_transp_1_N"/>
</dbReference>
<dbReference type="AlphaFoldDB" id="A0A543D9P6"/>
<reference evidence="9 10" key="1">
    <citation type="submission" date="2019-06" db="EMBL/GenBank/DDBJ databases">
        <title>Sequencing the genomes of 1000 actinobacteria strains.</title>
        <authorList>
            <person name="Klenk H.-P."/>
        </authorList>
    </citation>
    <scope>NUCLEOTIDE SEQUENCE [LARGE SCALE GENOMIC DNA]</scope>
    <source>
        <strain evidence="9 10">DSM 45301</strain>
    </source>
</reference>
<evidence type="ECO:0000256" key="4">
    <source>
        <dbReference type="ARBA" id="ARBA00022692"/>
    </source>
</evidence>
<evidence type="ECO:0000256" key="3">
    <source>
        <dbReference type="ARBA" id="ARBA00022475"/>
    </source>
</evidence>
<organism evidence="9 10">
    <name type="scientific">Pseudonocardia kunmingensis</name>
    <dbReference type="NCBI Taxonomy" id="630975"/>
    <lineage>
        <taxon>Bacteria</taxon>
        <taxon>Bacillati</taxon>
        <taxon>Actinomycetota</taxon>
        <taxon>Actinomycetes</taxon>
        <taxon>Pseudonocardiales</taxon>
        <taxon>Pseudonocardiaceae</taxon>
        <taxon>Pseudonocardia</taxon>
    </lineage>
</organism>
<dbReference type="Pfam" id="PF00528">
    <property type="entry name" value="BPD_transp_1"/>
    <property type="match status" value="1"/>
</dbReference>
<dbReference type="Proteomes" id="UP000315677">
    <property type="component" value="Unassembled WGS sequence"/>
</dbReference>
<evidence type="ECO:0000259" key="8">
    <source>
        <dbReference type="PROSITE" id="PS50928"/>
    </source>
</evidence>